<name>A0AAV9GEQ1_9PEZI</name>
<keyword evidence="1" id="KW-0812">Transmembrane</keyword>
<accession>A0AAV9GEQ1</accession>
<keyword evidence="1" id="KW-0472">Membrane</keyword>
<feature type="transmembrane region" description="Helical" evidence="1">
    <location>
        <begin position="395"/>
        <end position="417"/>
    </location>
</feature>
<keyword evidence="3" id="KW-1185">Reference proteome</keyword>
<evidence type="ECO:0000313" key="3">
    <source>
        <dbReference type="Proteomes" id="UP001321760"/>
    </source>
</evidence>
<protein>
    <submittedName>
        <fullName evidence="2">Uncharacterized protein</fullName>
    </submittedName>
</protein>
<dbReference type="AlphaFoldDB" id="A0AAV9GEQ1"/>
<dbReference type="Proteomes" id="UP001321760">
    <property type="component" value="Unassembled WGS sequence"/>
</dbReference>
<proteinExistence type="predicted"/>
<evidence type="ECO:0000256" key="1">
    <source>
        <dbReference type="SAM" id="Phobius"/>
    </source>
</evidence>
<keyword evidence="1" id="KW-1133">Transmembrane helix</keyword>
<reference evidence="2" key="1">
    <citation type="journal article" date="2023" name="Mol. Phylogenet. Evol.">
        <title>Genome-scale phylogeny and comparative genomics of the fungal order Sordariales.</title>
        <authorList>
            <person name="Hensen N."/>
            <person name="Bonometti L."/>
            <person name="Westerberg I."/>
            <person name="Brannstrom I.O."/>
            <person name="Guillou S."/>
            <person name="Cros-Aarteil S."/>
            <person name="Calhoun S."/>
            <person name="Haridas S."/>
            <person name="Kuo A."/>
            <person name="Mondo S."/>
            <person name="Pangilinan J."/>
            <person name="Riley R."/>
            <person name="LaButti K."/>
            <person name="Andreopoulos B."/>
            <person name="Lipzen A."/>
            <person name="Chen C."/>
            <person name="Yan M."/>
            <person name="Daum C."/>
            <person name="Ng V."/>
            <person name="Clum A."/>
            <person name="Steindorff A."/>
            <person name="Ohm R.A."/>
            <person name="Martin F."/>
            <person name="Silar P."/>
            <person name="Natvig D.O."/>
            <person name="Lalanne C."/>
            <person name="Gautier V."/>
            <person name="Ament-Velasquez S.L."/>
            <person name="Kruys A."/>
            <person name="Hutchinson M.I."/>
            <person name="Powell A.J."/>
            <person name="Barry K."/>
            <person name="Miller A.N."/>
            <person name="Grigoriev I.V."/>
            <person name="Debuchy R."/>
            <person name="Gladieux P."/>
            <person name="Hiltunen Thoren M."/>
            <person name="Johannesson H."/>
        </authorList>
    </citation>
    <scope>NUCLEOTIDE SEQUENCE</scope>
    <source>
        <strain evidence="2">PSN243</strain>
    </source>
</reference>
<comment type="caution">
    <text evidence="2">The sequence shown here is derived from an EMBL/GenBank/DDBJ whole genome shotgun (WGS) entry which is preliminary data.</text>
</comment>
<gene>
    <name evidence="2" type="ORF">QBC34DRAFT_440480</name>
</gene>
<organism evidence="2 3">
    <name type="scientific">Podospora aff. communis PSN243</name>
    <dbReference type="NCBI Taxonomy" id="3040156"/>
    <lineage>
        <taxon>Eukaryota</taxon>
        <taxon>Fungi</taxon>
        <taxon>Dikarya</taxon>
        <taxon>Ascomycota</taxon>
        <taxon>Pezizomycotina</taxon>
        <taxon>Sordariomycetes</taxon>
        <taxon>Sordariomycetidae</taxon>
        <taxon>Sordariales</taxon>
        <taxon>Podosporaceae</taxon>
        <taxon>Podospora</taxon>
    </lineage>
</organism>
<dbReference type="EMBL" id="MU865953">
    <property type="protein sequence ID" value="KAK4446966.1"/>
    <property type="molecule type" value="Genomic_DNA"/>
</dbReference>
<reference evidence="2" key="2">
    <citation type="submission" date="2023-05" db="EMBL/GenBank/DDBJ databases">
        <authorList>
            <consortium name="Lawrence Berkeley National Laboratory"/>
            <person name="Steindorff A."/>
            <person name="Hensen N."/>
            <person name="Bonometti L."/>
            <person name="Westerberg I."/>
            <person name="Brannstrom I.O."/>
            <person name="Guillou S."/>
            <person name="Cros-Aarteil S."/>
            <person name="Calhoun S."/>
            <person name="Haridas S."/>
            <person name="Kuo A."/>
            <person name="Mondo S."/>
            <person name="Pangilinan J."/>
            <person name="Riley R."/>
            <person name="Labutti K."/>
            <person name="Andreopoulos B."/>
            <person name="Lipzen A."/>
            <person name="Chen C."/>
            <person name="Yanf M."/>
            <person name="Daum C."/>
            <person name="Ng V."/>
            <person name="Clum A."/>
            <person name="Ohm R."/>
            <person name="Martin F."/>
            <person name="Silar P."/>
            <person name="Natvig D."/>
            <person name="Lalanne C."/>
            <person name="Gautier V."/>
            <person name="Ament-Velasquez S.L."/>
            <person name="Kruys A."/>
            <person name="Hutchinson M.I."/>
            <person name="Powell A.J."/>
            <person name="Barry K."/>
            <person name="Miller A.N."/>
            <person name="Grigoriev I.V."/>
            <person name="Debuchy R."/>
            <person name="Gladieux P."/>
            <person name="Thoren M.H."/>
            <person name="Johannesson H."/>
        </authorList>
    </citation>
    <scope>NUCLEOTIDE SEQUENCE</scope>
    <source>
        <strain evidence="2">PSN243</strain>
    </source>
</reference>
<sequence length="455" mass="50786">MDSKPYTLWRYIRWLTYIVGVVGGIVAASFLSVATQAYETVSEYSLNPNTTEQGRLMFTGWPTWLTANKQFTLSPTSTPVNTQFLTNNTALTYTIRSIIHSSSGKTDAVLAASVPYKNNVLQRCLIDVIEIELESGQRSAQQIARQKWGSVAKAYINCTVDTDTGPATLSLMTRYEHTSVERSRSFAIASPDDTAKASLALSEALLTWYSLALSFDVNQSNAQFGSDEDKVIKGYVELYRQCGIYNVTSLEYFQPHCYFESLNITGQHVYFRPDRRLSDLVHAPAGDTKRPLSGMWISLDSLAKVFYHTILTDLGHIDEKEPNLLVDPELVEYFTRNITRIIKDQEKRGNWWDLGRTGIGSAPITAQEAARLSFGVRPAVMAATYLCQVPRMKSLGTWVVAVLVNVFVLLSGTYEAFSLCKKGFSKWVESRKTTLPAKSEPLMSEAYESKAALLG</sequence>
<feature type="transmembrane region" description="Helical" evidence="1">
    <location>
        <begin position="12"/>
        <end position="34"/>
    </location>
</feature>
<evidence type="ECO:0000313" key="2">
    <source>
        <dbReference type="EMBL" id="KAK4446966.1"/>
    </source>
</evidence>